<dbReference type="EMBL" id="BAABFA010000024">
    <property type="protein sequence ID" value="GAA4470297.1"/>
    <property type="molecule type" value="Genomic_DNA"/>
</dbReference>
<keyword evidence="3" id="KW-1185">Reference proteome</keyword>
<evidence type="ECO:0000313" key="3">
    <source>
        <dbReference type="Proteomes" id="UP001500067"/>
    </source>
</evidence>
<dbReference type="RefSeq" id="WP_345085423.1">
    <property type="nucleotide sequence ID" value="NZ_BAABFA010000024.1"/>
</dbReference>
<dbReference type="Proteomes" id="UP001500067">
    <property type="component" value="Unassembled WGS sequence"/>
</dbReference>
<evidence type="ECO:0008006" key="4">
    <source>
        <dbReference type="Google" id="ProtNLM"/>
    </source>
</evidence>
<gene>
    <name evidence="2" type="ORF">GCM10023093_31330</name>
</gene>
<organism evidence="2 3">
    <name type="scientific">Nemorincola caseinilytica</name>
    <dbReference type="NCBI Taxonomy" id="2054315"/>
    <lineage>
        <taxon>Bacteria</taxon>
        <taxon>Pseudomonadati</taxon>
        <taxon>Bacteroidota</taxon>
        <taxon>Chitinophagia</taxon>
        <taxon>Chitinophagales</taxon>
        <taxon>Chitinophagaceae</taxon>
        <taxon>Nemorincola</taxon>
    </lineage>
</organism>
<feature type="transmembrane region" description="Helical" evidence="1">
    <location>
        <begin position="160"/>
        <end position="182"/>
    </location>
</feature>
<feature type="transmembrane region" description="Helical" evidence="1">
    <location>
        <begin position="92"/>
        <end position="114"/>
    </location>
</feature>
<keyword evidence="1" id="KW-1133">Transmembrane helix</keyword>
<protein>
    <recommendedName>
        <fullName evidence="4">DedA family protein</fullName>
    </recommendedName>
</protein>
<feature type="transmembrane region" description="Helical" evidence="1">
    <location>
        <begin position="6"/>
        <end position="30"/>
    </location>
</feature>
<name>A0ABP8NST7_9BACT</name>
<keyword evidence="1" id="KW-0472">Membrane</keyword>
<reference evidence="3" key="1">
    <citation type="journal article" date="2019" name="Int. J. Syst. Evol. Microbiol.">
        <title>The Global Catalogue of Microorganisms (GCM) 10K type strain sequencing project: providing services to taxonomists for standard genome sequencing and annotation.</title>
        <authorList>
            <consortium name="The Broad Institute Genomics Platform"/>
            <consortium name="The Broad Institute Genome Sequencing Center for Infectious Disease"/>
            <person name="Wu L."/>
            <person name="Ma J."/>
        </authorList>
    </citation>
    <scope>NUCLEOTIDE SEQUENCE [LARGE SCALE GENOMIC DNA]</scope>
    <source>
        <strain evidence="3">JCM 32105</strain>
    </source>
</reference>
<evidence type="ECO:0000256" key="1">
    <source>
        <dbReference type="SAM" id="Phobius"/>
    </source>
</evidence>
<evidence type="ECO:0000313" key="2">
    <source>
        <dbReference type="EMBL" id="GAA4470297.1"/>
    </source>
</evidence>
<feature type="transmembrane region" description="Helical" evidence="1">
    <location>
        <begin position="121"/>
        <end position="140"/>
    </location>
</feature>
<keyword evidence="1" id="KW-0812">Transmembrane</keyword>
<feature type="transmembrane region" description="Helical" evidence="1">
    <location>
        <begin position="37"/>
        <end position="56"/>
    </location>
</feature>
<sequence length="195" mass="21975">MEYFFVFLASLLVDIVPFIGPPAWTVMVFFQIRYGLDIWLVLVLGVAGSAFGRYILSLYMPVVFGGVLSEQKKQDIQFIGEKLSGNSWRVRLFALLYTLIPLPSTPLFTAAGMARVGVGNIIPSFIVGKFISDMVMVLTGDYAARNAIDITEGLVTWKSVSGVVLGVLILLAFFCIDWRYLLQNKRLRFDFRIWK</sequence>
<proteinExistence type="predicted"/>
<comment type="caution">
    <text evidence="2">The sequence shown here is derived from an EMBL/GenBank/DDBJ whole genome shotgun (WGS) entry which is preliminary data.</text>
</comment>
<accession>A0ABP8NST7</accession>